<dbReference type="RefSeq" id="XP_002423070.1">
    <property type="nucleotide sequence ID" value="XM_002423025.1"/>
</dbReference>
<dbReference type="EMBL" id="DS235005">
    <property type="protein sequence ID" value="EEB10332.1"/>
    <property type="molecule type" value="Genomic_DNA"/>
</dbReference>
<dbReference type="Pfam" id="PF11938">
    <property type="entry name" value="DUF3456"/>
    <property type="match status" value="1"/>
</dbReference>
<proteinExistence type="inferred from homology"/>
<feature type="domain" description="DUF3456" evidence="3">
    <location>
        <begin position="25"/>
        <end position="170"/>
    </location>
</feature>
<organism>
    <name type="scientific">Pediculus humanus subsp. corporis</name>
    <name type="common">Body louse</name>
    <dbReference type="NCBI Taxonomy" id="121224"/>
    <lineage>
        <taxon>Eukaryota</taxon>
        <taxon>Metazoa</taxon>
        <taxon>Ecdysozoa</taxon>
        <taxon>Arthropoda</taxon>
        <taxon>Hexapoda</taxon>
        <taxon>Insecta</taxon>
        <taxon>Pterygota</taxon>
        <taxon>Neoptera</taxon>
        <taxon>Paraneoptera</taxon>
        <taxon>Psocodea</taxon>
        <taxon>Troctomorpha</taxon>
        <taxon>Phthiraptera</taxon>
        <taxon>Anoplura</taxon>
        <taxon>Pediculidae</taxon>
        <taxon>Pediculus</taxon>
    </lineage>
</organism>
<dbReference type="OMA" id="HLKCLVC"/>
<dbReference type="eggNOG" id="KOG3782">
    <property type="taxonomic scope" value="Eukaryota"/>
</dbReference>
<evidence type="ECO:0000313" key="6">
    <source>
        <dbReference type="Proteomes" id="UP000009046"/>
    </source>
</evidence>
<sequence>MKIIIGIIFTLLGFSYAQYDLKYLKCLVCRATIDEMIKEINKVNPKKKIQVGGYRLDTDGKLQEKVVSFARSGMHLSELMDTICKSMDNYVRATKKETGELVLIKLMADDGKMNADISSVDIIQDSDLNKSLEFYCEGIVEEFEDEIYYELKSPTDDPVNEICTSASNLCHTIRDEL</sequence>
<dbReference type="InParanoid" id="E0VAC6"/>
<keyword evidence="6" id="KW-1185">Reference proteome</keyword>
<dbReference type="HOGENOM" id="CLU_095726_0_0_1"/>
<dbReference type="CTD" id="8232305"/>
<dbReference type="InterPro" id="IPR042415">
    <property type="entry name" value="CNPY"/>
</dbReference>
<evidence type="ECO:0000256" key="1">
    <source>
        <dbReference type="ARBA" id="ARBA00007285"/>
    </source>
</evidence>
<dbReference type="GeneID" id="8232305"/>
<dbReference type="AlphaFoldDB" id="E0VAC6"/>
<reference evidence="4" key="1">
    <citation type="submission" date="2007-04" db="EMBL/GenBank/DDBJ databases">
        <title>Annotation of Pediculus humanus corporis strain USDA.</title>
        <authorList>
            <person name="Kirkness E."/>
            <person name="Hannick L."/>
            <person name="Hass B."/>
            <person name="Bruggner R."/>
            <person name="Lawson D."/>
            <person name="Bidwell S."/>
            <person name="Joardar V."/>
            <person name="Caler E."/>
            <person name="Walenz B."/>
            <person name="Inman J."/>
            <person name="Schobel S."/>
            <person name="Galinsky K."/>
            <person name="Amedeo P."/>
            <person name="Strausberg R."/>
        </authorList>
    </citation>
    <scope>NUCLEOTIDE SEQUENCE</scope>
    <source>
        <strain evidence="4">USDA</strain>
    </source>
</reference>
<dbReference type="STRING" id="121224.E0VAC6"/>
<gene>
    <name evidence="5" type="primary">8232305</name>
    <name evidence="4" type="ORF">Phum_PHUM035170</name>
</gene>
<dbReference type="KEGG" id="phu:Phum_PHUM035170"/>
<name>E0VAC6_PEDHC</name>
<dbReference type="EnsemblMetazoa" id="PHUM035170-RA">
    <property type="protein sequence ID" value="PHUM035170-PA"/>
    <property type="gene ID" value="PHUM035170"/>
</dbReference>
<evidence type="ECO:0000256" key="2">
    <source>
        <dbReference type="SAM" id="SignalP"/>
    </source>
</evidence>
<dbReference type="Proteomes" id="UP000009046">
    <property type="component" value="Unassembled WGS sequence"/>
</dbReference>
<dbReference type="EMBL" id="AAZO01000416">
    <property type="status" value="NOT_ANNOTATED_CDS"/>
    <property type="molecule type" value="Genomic_DNA"/>
</dbReference>
<feature type="chain" id="PRO_5014570017" description="DUF3456 domain-containing protein" evidence="2">
    <location>
        <begin position="18"/>
        <end position="177"/>
    </location>
</feature>
<evidence type="ECO:0000259" key="3">
    <source>
        <dbReference type="Pfam" id="PF11938"/>
    </source>
</evidence>
<reference evidence="5" key="3">
    <citation type="submission" date="2021-02" db="UniProtKB">
        <authorList>
            <consortium name="EnsemblMetazoa"/>
        </authorList>
    </citation>
    <scope>IDENTIFICATION</scope>
    <source>
        <strain evidence="5">USDA</strain>
    </source>
</reference>
<dbReference type="GO" id="GO:0005783">
    <property type="term" value="C:endoplasmic reticulum"/>
    <property type="evidence" value="ECO:0007669"/>
    <property type="project" value="TreeGrafter"/>
</dbReference>
<keyword evidence="2" id="KW-0732">Signal</keyword>
<dbReference type="OrthoDB" id="192915at2759"/>
<evidence type="ECO:0000313" key="5">
    <source>
        <dbReference type="EnsemblMetazoa" id="PHUM035170-PA"/>
    </source>
</evidence>
<comment type="similarity">
    <text evidence="1">Belongs to the canopy family.</text>
</comment>
<dbReference type="PANTHER" id="PTHR13341:SF2">
    <property type="entry name" value="PROTEIN SEELE"/>
    <property type="match status" value="1"/>
</dbReference>
<accession>E0VAC6</accession>
<protein>
    <recommendedName>
        <fullName evidence="3">DUF3456 domain-containing protein</fullName>
    </recommendedName>
</protein>
<evidence type="ECO:0000313" key="4">
    <source>
        <dbReference type="EMBL" id="EEB10332.1"/>
    </source>
</evidence>
<feature type="signal peptide" evidence="2">
    <location>
        <begin position="1"/>
        <end position="17"/>
    </location>
</feature>
<dbReference type="VEuPathDB" id="VectorBase:PHUM035170"/>
<dbReference type="FunCoup" id="E0VAC6">
    <property type="interactions" value="1285"/>
</dbReference>
<dbReference type="PANTHER" id="PTHR13341">
    <property type="entry name" value="MIR-INTERACTING SAPOSIN-LIKE PROTEIN"/>
    <property type="match status" value="1"/>
</dbReference>
<reference evidence="4" key="2">
    <citation type="submission" date="2007-04" db="EMBL/GenBank/DDBJ databases">
        <title>The genome of the human body louse.</title>
        <authorList>
            <consortium name="The Human Body Louse Genome Consortium"/>
            <person name="Kirkness E."/>
            <person name="Walenz B."/>
            <person name="Hass B."/>
            <person name="Bruggner R."/>
            <person name="Strausberg R."/>
        </authorList>
    </citation>
    <scope>NUCLEOTIDE SEQUENCE</scope>
    <source>
        <strain evidence="4">USDA</strain>
    </source>
</reference>
<dbReference type="InterPro" id="IPR021852">
    <property type="entry name" value="DUF3456"/>
</dbReference>